<dbReference type="STRING" id="1077972.ARGLB_016_00420"/>
<dbReference type="Pfam" id="PF01476">
    <property type="entry name" value="LysM"/>
    <property type="match status" value="1"/>
</dbReference>
<organism evidence="3 4">
    <name type="scientific">Arthrobacter globiformis (strain ATCC 8010 / DSM 20124 / JCM 1332 / NBRC 12137 / NCIMB 8907 / NRRL B-2979 / 168)</name>
    <dbReference type="NCBI Taxonomy" id="1077972"/>
    <lineage>
        <taxon>Bacteria</taxon>
        <taxon>Bacillati</taxon>
        <taxon>Actinomycetota</taxon>
        <taxon>Actinomycetes</taxon>
        <taxon>Micrococcales</taxon>
        <taxon>Micrococcaceae</taxon>
        <taxon>Arthrobacter</taxon>
    </lineage>
</organism>
<sequence length="119" mass="12482">MSASPAVPPHSQPGKPPRLRLTRRGRIVLIGLPLVLLAALILSLTGLLNSPAKAADTASGLTVTPTVSVTVQPGESLWAIAGKVDPDRDPRDVIVDIVQLNDLQAGKVMPGQQLFVPNK</sequence>
<evidence type="ECO:0000313" key="3">
    <source>
        <dbReference type="EMBL" id="GAB12530.1"/>
    </source>
</evidence>
<evidence type="ECO:0000256" key="1">
    <source>
        <dbReference type="SAM" id="Phobius"/>
    </source>
</evidence>
<dbReference type="InterPro" id="IPR036779">
    <property type="entry name" value="LysM_dom_sf"/>
</dbReference>
<keyword evidence="1" id="KW-1133">Transmembrane helix</keyword>
<dbReference type="InterPro" id="IPR018392">
    <property type="entry name" value="LysM"/>
</dbReference>
<feature type="domain" description="LysM" evidence="2">
    <location>
        <begin position="67"/>
        <end position="116"/>
    </location>
</feature>
<dbReference type="SMART" id="SM00257">
    <property type="entry name" value="LysM"/>
    <property type="match status" value="1"/>
</dbReference>
<keyword evidence="1" id="KW-0472">Membrane</keyword>
<name>H0QI79_ARTG1</name>
<protein>
    <recommendedName>
        <fullName evidence="2">LysM domain-containing protein</fullName>
    </recommendedName>
</protein>
<keyword evidence="4" id="KW-1185">Reference proteome</keyword>
<proteinExistence type="predicted"/>
<dbReference type="AlphaFoldDB" id="H0QI79"/>
<dbReference type="eggNOG" id="COG1388">
    <property type="taxonomic scope" value="Bacteria"/>
</dbReference>
<evidence type="ECO:0000259" key="2">
    <source>
        <dbReference type="PROSITE" id="PS51782"/>
    </source>
</evidence>
<keyword evidence="1" id="KW-0812">Transmembrane</keyword>
<comment type="caution">
    <text evidence="3">The sequence shown here is derived from an EMBL/GenBank/DDBJ whole genome shotgun (WGS) entry which is preliminary data.</text>
</comment>
<dbReference type="Proteomes" id="UP000003828">
    <property type="component" value="Unassembled WGS sequence"/>
</dbReference>
<dbReference type="EMBL" id="BAEG01000016">
    <property type="protein sequence ID" value="GAB12530.1"/>
    <property type="molecule type" value="Genomic_DNA"/>
</dbReference>
<evidence type="ECO:0000313" key="4">
    <source>
        <dbReference type="Proteomes" id="UP000003828"/>
    </source>
</evidence>
<feature type="transmembrane region" description="Helical" evidence="1">
    <location>
        <begin position="27"/>
        <end position="48"/>
    </location>
</feature>
<gene>
    <name evidence="3" type="ORF">ARGLB_016_00420</name>
</gene>
<accession>H0QI79</accession>
<reference evidence="3 4" key="1">
    <citation type="submission" date="2011-12" db="EMBL/GenBank/DDBJ databases">
        <title>Whole genome shotgun sequence of Arthrobacter globiformis NBRC 12137.</title>
        <authorList>
            <person name="Miyazawa S."/>
            <person name="Hosoyama A."/>
            <person name="Tsuchikane K."/>
            <person name="Katsumata H."/>
            <person name="Yamazaki S."/>
            <person name="Fujita N."/>
        </authorList>
    </citation>
    <scope>NUCLEOTIDE SEQUENCE [LARGE SCALE GENOMIC DNA]</scope>
    <source>
        <strain evidence="3 4">NBRC 12137</strain>
    </source>
</reference>
<dbReference type="PROSITE" id="PS51782">
    <property type="entry name" value="LYSM"/>
    <property type="match status" value="1"/>
</dbReference>
<dbReference type="CDD" id="cd00118">
    <property type="entry name" value="LysM"/>
    <property type="match status" value="1"/>
</dbReference>
<dbReference type="Gene3D" id="3.10.350.10">
    <property type="entry name" value="LysM domain"/>
    <property type="match status" value="1"/>
</dbReference>
<dbReference type="RefSeq" id="WP_003798739.1">
    <property type="nucleotide sequence ID" value="NZ_BAEG01000016.1"/>
</dbReference>
<dbReference type="SUPFAM" id="SSF54106">
    <property type="entry name" value="LysM domain"/>
    <property type="match status" value="1"/>
</dbReference>